<proteinExistence type="predicted"/>
<comment type="caution">
    <text evidence="1">The sequence shown here is derived from an EMBL/GenBank/DDBJ whole genome shotgun (WGS) entry which is preliminary data.</text>
</comment>
<evidence type="ECO:0000313" key="1">
    <source>
        <dbReference type="EMBL" id="KAL3571146.1"/>
    </source>
</evidence>
<reference evidence="1 2" key="1">
    <citation type="journal article" date="2024" name="Plant Biotechnol. J.">
        <title>Genome and CRISPR/Cas9 system of a widespread forest tree (Populus alba) in the world.</title>
        <authorList>
            <person name="Liu Y.J."/>
            <person name="Jiang P.F."/>
            <person name="Han X.M."/>
            <person name="Li X.Y."/>
            <person name="Wang H.M."/>
            <person name="Wang Y.J."/>
            <person name="Wang X.X."/>
            <person name="Zeng Q.Y."/>
        </authorList>
    </citation>
    <scope>NUCLEOTIDE SEQUENCE [LARGE SCALE GENOMIC DNA]</scope>
    <source>
        <strain evidence="2">cv. PAL-ZL1</strain>
    </source>
</reference>
<gene>
    <name evidence="1" type="ORF">D5086_028395</name>
</gene>
<dbReference type="Proteomes" id="UP000309997">
    <property type="component" value="Unassembled WGS sequence"/>
</dbReference>
<accession>A0ACC4AYW2</accession>
<organism evidence="1 2">
    <name type="scientific">Populus alba</name>
    <name type="common">White poplar</name>
    <dbReference type="NCBI Taxonomy" id="43335"/>
    <lineage>
        <taxon>Eukaryota</taxon>
        <taxon>Viridiplantae</taxon>
        <taxon>Streptophyta</taxon>
        <taxon>Embryophyta</taxon>
        <taxon>Tracheophyta</taxon>
        <taxon>Spermatophyta</taxon>
        <taxon>Magnoliopsida</taxon>
        <taxon>eudicotyledons</taxon>
        <taxon>Gunneridae</taxon>
        <taxon>Pentapetalae</taxon>
        <taxon>rosids</taxon>
        <taxon>fabids</taxon>
        <taxon>Malpighiales</taxon>
        <taxon>Salicaceae</taxon>
        <taxon>Saliceae</taxon>
        <taxon>Populus</taxon>
    </lineage>
</organism>
<keyword evidence="2" id="KW-1185">Reference proteome</keyword>
<dbReference type="EMBL" id="RCHU02000015">
    <property type="protein sequence ID" value="KAL3571146.1"/>
    <property type="molecule type" value="Genomic_DNA"/>
</dbReference>
<protein>
    <submittedName>
        <fullName evidence="1">Uncharacterized protein</fullName>
    </submittedName>
</protein>
<sequence length="354" mass="38269">MEGDVEHMLLSLKEPLDSGMQVALMPWCKWDDCFLWNVPNLVKATIAVGFNLSSCSSSKGSKTNCSNVVTNCKPSGSILICQFGIFSRGPSSQSFQRRGGGDNESQRTSCPWSKVYFASRDKETRPCISIMEAYSFLAFSSATSITPCHLSCVSLPSSPAMSPPACTPVRVRRLPNLLIPSANFIPVSCLEACPVRGSRVVFASYRDGLGQANFFPMMRKLVVACLKDIRNVGLPSSKLGSDVSPPSEHISSNGIQDSIESLQYTFLEATAPAHHSEAACATLPPSFSALLSDSCTEPSSNYGSMQYTYPKVATLAHDSALSSHTCALACQYFRSSLMLLHQGKTRTRDNAPAM</sequence>
<name>A0ACC4AYW2_POPAL</name>
<evidence type="ECO:0000313" key="2">
    <source>
        <dbReference type="Proteomes" id="UP000309997"/>
    </source>
</evidence>